<feature type="compositionally biased region" description="Acidic residues" evidence="1">
    <location>
        <begin position="55"/>
        <end position="68"/>
    </location>
</feature>
<reference evidence="2 3" key="1">
    <citation type="submission" date="2024-02" db="EMBL/GenBank/DDBJ databases">
        <title>A draft genome for the cacao thread blight pathogen Marasmius crinis-equi.</title>
        <authorList>
            <person name="Cohen S.P."/>
            <person name="Baruah I.K."/>
            <person name="Amoako-Attah I."/>
            <person name="Bukari Y."/>
            <person name="Meinhardt L.W."/>
            <person name="Bailey B.A."/>
        </authorList>
    </citation>
    <scope>NUCLEOTIDE SEQUENCE [LARGE SCALE GENOMIC DNA]</scope>
    <source>
        <strain evidence="2 3">GH-76</strain>
    </source>
</reference>
<keyword evidence="3" id="KW-1185">Reference proteome</keyword>
<accession>A0ABR3FEX2</accession>
<name>A0ABR3FEX2_9AGAR</name>
<comment type="caution">
    <text evidence="2">The sequence shown here is derived from an EMBL/GenBank/DDBJ whole genome shotgun (WGS) entry which is preliminary data.</text>
</comment>
<feature type="compositionally biased region" description="Basic and acidic residues" evidence="1">
    <location>
        <begin position="9"/>
        <end position="18"/>
    </location>
</feature>
<feature type="compositionally biased region" description="Polar residues" evidence="1">
    <location>
        <begin position="80"/>
        <end position="93"/>
    </location>
</feature>
<evidence type="ECO:0000313" key="3">
    <source>
        <dbReference type="Proteomes" id="UP001465976"/>
    </source>
</evidence>
<feature type="compositionally biased region" description="Basic and acidic residues" evidence="1">
    <location>
        <begin position="27"/>
        <end position="54"/>
    </location>
</feature>
<feature type="region of interest" description="Disordered" evidence="1">
    <location>
        <begin position="1"/>
        <end position="100"/>
    </location>
</feature>
<evidence type="ECO:0000313" key="2">
    <source>
        <dbReference type="EMBL" id="KAL0573706.1"/>
    </source>
</evidence>
<organism evidence="2 3">
    <name type="scientific">Marasmius crinis-equi</name>
    <dbReference type="NCBI Taxonomy" id="585013"/>
    <lineage>
        <taxon>Eukaryota</taxon>
        <taxon>Fungi</taxon>
        <taxon>Dikarya</taxon>
        <taxon>Basidiomycota</taxon>
        <taxon>Agaricomycotina</taxon>
        <taxon>Agaricomycetes</taxon>
        <taxon>Agaricomycetidae</taxon>
        <taxon>Agaricales</taxon>
        <taxon>Marasmiineae</taxon>
        <taxon>Marasmiaceae</taxon>
        <taxon>Marasmius</taxon>
    </lineage>
</organism>
<gene>
    <name evidence="2" type="ORF">V5O48_008250</name>
</gene>
<dbReference type="Proteomes" id="UP001465976">
    <property type="component" value="Unassembled WGS sequence"/>
</dbReference>
<sequence>MSETSTTSKKPEETETVPKVEGIVDVAEEKVDAEPVKEKDESEGAVRSESKGENEDAEEGVDEDDEEPQPPGFKGRGMMSYNSSGTQKPTTTGRPGRPGY</sequence>
<evidence type="ECO:0000256" key="1">
    <source>
        <dbReference type="SAM" id="MobiDB-lite"/>
    </source>
</evidence>
<protein>
    <submittedName>
        <fullName evidence="2">Uncharacterized protein</fullName>
    </submittedName>
</protein>
<proteinExistence type="predicted"/>
<dbReference type="EMBL" id="JBAHYK010000473">
    <property type="protein sequence ID" value="KAL0573706.1"/>
    <property type="molecule type" value="Genomic_DNA"/>
</dbReference>